<organism evidence="2 3">
    <name type="scientific">Lithohypha guttulata</name>
    <dbReference type="NCBI Taxonomy" id="1690604"/>
    <lineage>
        <taxon>Eukaryota</taxon>
        <taxon>Fungi</taxon>
        <taxon>Dikarya</taxon>
        <taxon>Ascomycota</taxon>
        <taxon>Pezizomycotina</taxon>
        <taxon>Eurotiomycetes</taxon>
        <taxon>Chaetothyriomycetidae</taxon>
        <taxon>Chaetothyriales</taxon>
        <taxon>Trichomeriaceae</taxon>
        <taxon>Lithohypha</taxon>
    </lineage>
</organism>
<accession>A0AAN7Y8R2</accession>
<evidence type="ECO:0000313" key="3">
    <source>
        <dbReference type="Proteomes" id="UP001309876"/>
    </source>
</evidence>
<evidence type="ECO:0000256" key="1">
    <source>
        <dbReference type="SAM" id="MobiDB-lite"/>
    </source>
</evidence>
<sequence length="195" mass="21542">MPALPASDLRSEAKAYRRDKTHTTKWARGGRNAPGRTCTHSASFPGSNCTECTITRPLPRDGGRNNSSHFWHRAERANTHANGHRQGSIARKVLDYDVTEATLSSDTDRSDEDVPATSEAPIPASEVMYSYDAPSGPTAGTDVLSNAVMQAVKRYENKQTEQLVKNEYNLVDGKEAEDADDEDEFEIIGHEEYLN</sequence>
<dbReference type="AlphaFoldDB" id="A0AAN7Y8R2"/>
<dbReference type="EMBL" id="JAVRRJ010000009">
    <property type="protein sequence ID" value="KAK5081523.1"/>
    <property type="molecule type" value="Genomic_DNA"/>
</dbReference>
<feature type="compositionally biased region" description="Basic and acidic residues" evidence="1">
    <location>
        <begin position="9"/>
        <end position="22"/>
    </location>
</feature>
<feature type="region of interest" description="Disordered" evidence="1">
    <location>
        <begin position="1"/>
        <end position="40"/>
    </location>
</feature>
<comment type="caution">
    <text evidence="2">The sequence shown here is derived from an EMBL/GenBank/DDBJ whole genome shotgun (WGS) entry which is preliminary data.</text>
</comment>
<keyword evidence="3" id="KW-1185">Reference proteome</keyword>
<name>A0AAN7Y8R2_9EURO</name>
<feature type="region of interest" description="Disordered" evidence="1">
    <location>
        <begin position="103"/>
        <end position="125"/>
    </location>
</feature>
<protein>
    <submittedName>
        <fullName evidence="2">Uncharacterized protein</fullName>
    </submittedName>
</protein>
<feature type="compositionally biased region" description="Acidic residues" evidence="1">
    <location>
        <begin position="175"/>
        <end position="186"/>
    </location>
</feature>
<proteinExistence type="predicted"/>
<reference evidence="2 3" key="1">
    <citation type="submission" date="2023-08" db="EMBL/GenBank/DDBJ databases">
        <title>Black Yeasts Isolated from many extreme environments.</title>
        <authorList>
            <person name="Coleine C."/>
            <person name="Stajich J.E."/>
            <person name="Selbmann L."/>
        </authorList>
    </citation>
    <scope>NUCLEOTIDE SEQUENCE [LARGE SCALE GENOMIC DNA]</scope>
    <source>
        <strain evidence="2 3">CCFEE 5910</strain>
    </source>
</reference>
<evidence type="ECO:0000313" key="2">
    <source>
        <dbReference type="EMBL" id="KAK5081523.1"/>
    </source>
</evidence>
<gene>
    <name evidence="2" type="ORF">LTR05_007654</name>
</gene>
<dbReference type="Proteomes" id="UP001309876">
    <property type="component" value="Unassembled WGS sequence"/>
</dbReference>
<feature type="region of interest" description="Disordered" evidence="1">
    <location>
        <begin position="173"/>
        <end position="195"/>
    </location>
</feature>